<feature type="domain" description="Protein kinase" evidence="7">
    <location>
        <begin position="78"/>
        <end position="348"/>
    </location>
</feature>
<organism evidence="8 9">
    <name type="scientific">Terriglobus roseus</name>
    <dbReference type="NCBI Taxonomy" id="392734"/>
    <lineage>
        <taxon>Bacteria</taxon>
        <taxon>Pseudomonadati</taxon>
        <taxon>Acidobacteriota</taxon>
        <taxon>Terriglobia</taxon>
        <taxon>Terriglobales</taxon>
        <taxon>Acidobacteriaceae</taxon>
        <taxon>Terriglobus</taxon>
    </lineage>
</organism>
<dbReference type="PANTHER" id="PTHR43289">
    <property type="entry name" value="MITOGEN-ACTIVATED PROTEIN KINASE KINASE KINASE 20-RELATED"/>
    <property type="match status" value="1"/>
</dbReference>
<dbReference type="Pfam" id="PF00069">
    <property type="entry name" value="Pkinase"/>
    <property type="match status" value="1"/>
</dbReference>
<dbReference type="PANTHER" id="PTHR43289:SF34">
    <property type="entry name" value="SERINE_THREONINE-PROTEIN KINASE YBDM-RELATED"/>
    <property type="match status" value="1"/>
</dbReference>
<dbReference type="InterPro" id="IPR011009">
    <property type="entry name" value="Kinase-like_dom_sf"/>
</dbReference>
<keyword evidence="4 5" id="KW-0067">ATP-binding</keyword>
<evidence type="ECO:0000256" key="2">
    <source>
        <dbReference type="ARBA" id="ARBA00022741"/>
    </source>
</evidence>
<evidence type="ECO:0000256" key="6">
    <source>
        <dbReference type="SAM" id="Phobius"/>
    </source>
</evidence>
<evidence type="ECO:0000256" key="5">
    <source>
        <dbReference type="PROSITE-ProRule" id="PRU10141"/>
    </source>
</evidence>
<dbReference type="GO" id="GO:0004674">
    <property type="term" value="F:protein serine/threonine kinase activity"/>
    <property type="evidence" value="ECO:0007669"/>
    <property type="project" value="UniProtKB-KW"/>
</dbReference>
<keyword evidence="8" id="KW-0723">Serine/threonine-protein kinase</keyword>
<dbReference type="PROSITE" id="PS50011">
    <property type="entry name" value="PROTEIN_KINASE_DOM"/>
    <property type="match status" value="1"/>
</dbReference>
<dbReference type="SUPFAM" id="SSF48452">
    <property type="entry name" value="TPR-like"/>
    <property type="match status" value="1"/>
</dbReference>
<dbReference type="GO" id="GO:0005524">
    <property type="term" value="F:ATP binding"/>
    <property type="evidence" value="ECO:0007669"/>
    <property type="project" value="UniProtKB-UniRule"/>
</dbReference>
<dbReference type="OrthoDB" id="9801841at2"/>
<keyword evidence="6" id="KW-0472">Membrane</keyword>
<dbReference type="RefSeq" id="WP_083345223.1">
    <property type="nucleotide sequence ID" value="NZ_LT629690.1"/>
</dbReference>
<sequence>MDNSAEWLLRTETIFHEIIGIGEPERSTVLEERCGDDAALLKEIRSLVIAYEAEECYQREAAEAEQPVAGEPHRIGPYAMDKLLGRGGMGAVYLAHRVDGQFQQQVAIKIIDLPLATDLFRDRFRTERQILAGLSHPYIARLLDGGVSPDGELYLAMEYIEGVSITQYCEAHSLNVSQRLALFHKVCEAVQYAHQNLIVHRDLKPDNILVDADGHPHLLDFGTAKILTPLANTERDLTQAGFQTFTPRYASPEQVLGQPITIASDIYSLGVLLYILLTGVPPYELNEFSTEEMVRVICGHEPRRPSAVGTLGKLDADVDSIVLKALRKEPQERYATVDQMAADVQAYLEQRPVQARRGNRSYLVGKFVRRNKLAIGAASLLFASVIAGVAGVAWQSRNANMQRRKAESRSEDLRQLSASLLSELDDAIKELPGSTSAQKLLVTRVLEHLDRMSADGADDQLTQLDVADGYTRIGNLQGNQYDQNIGDAVGGLASLDKAVVITEKLKTLHPNDPAVQHAYGLAEQSRGEVLFGMGRLKESVESLRRASTTFGDLALAPKATSLQMSEAATAYGGLGDVLGQTGRLSLGDSQGARDAYRASLRFQQSALQADPHSARARRSLPISMMKIGNTEFDRDPWVAKEQYQASLQAMENYPAELKKGFAYTRTYGGIARKYAAAQAETGDYAGSIKTIETYRPAMAAYVKADPTDDRALADLNAFMENEAGSYESLMNPLLNPVDANRPEYRAHAIALLEQTDVNYSILMKRNPHDETSKGAQADVQVRLGVLEQANGQRAQGAAKVEQGLGTLHELVQPANAPVFLLDQISTDLLRIKPLSQPDPQAEIQYALRAVALNGQKPIYRLTLAQSYRSVGDVDKAHDAARAGLSLLAPARPGEGTTRTRRLLEAELK</sequence>
<dbReference type="Gene3D" id="1.10.510.10">
    <property type="entry name" value="Transferase(Phosphotransferase) domain 1"/>
    <property type="match status" value="1"/>
</dbReference>
<keyword evidence="1" id="KW-0808">Transferase</keyword>
<evidence type="ECO:0000256" key="4">
    <source>
        <dbReference type="ARBA" id="ARBA00022840"/>
    </source>
</evidence>
<keyword evidence="6" id="KW-1133">Transmembrane helix</keyword>
<feature type="transmembrane region" description="Helical" evidence="6">
    <location>
        <begin position="373"/>
        <end position="394"/>
    </location>
</feature>
<dbReference type="InterPro" id="IPR000719">
    <property type="entry name" value="Prot_kinase_dom"/>
</dbReference>
<dbReference type="CDD" id="cd14014">
    <property type="entry name" value="STKc_PknB_like"/>
    <property type="match status" value="1"/>
</dbReference>
<evidence type="ECO:0000256" key="3">
    <source>
        <dbReference type="ARBA" id="ARBA00022777"/>
    </source>
</evidence>
<dbReference type="Proteomes" id="UP000182427">
    <property type="component" value="Chromosome I"/>
</dbReference>
<proteinExistence type="predicted"/>
<dbReference type="SMART" id="SM00220">
    <property type="entry name" value="S_TKc"/>
    <property type="match status" value="1"/>
</dbReference>
<dbReference type="SUPFAM" id="SSF56112">
    <property type="entry name" value="Protein kinase-like (PK-like)"/>
    <property type="match status" value="1"/>
</dbReference>
<keyword evidence="6" id="KW-0812">Transmembrane</keyword>
<keyword evidence="2 5" id="KW-0547">Nucleotide-binding</keyword>
<dbReference type="EMBL" id="LT629690">
    <property type="protein sequence ID" value="SDF39117.1"/>
    <property type="molecule type" value="Genomic_DNA"/>
</dbReference>
<protein>
    <submittedName>
        <fullName evidence="8">Serine/threonine protein kinase</fullName>
    </submittedName>
</protein>
<dbReference type="PROSITE" id="PS00108">
    <property type="entry name" value="PROTEIN_KINASE_ST"/>
    <property type="match status" value="1"/>
</dbReference>
<dbReference type="InterPro" id="IPR008271">
    <property type="entry name" value="Ser/Thr_kinase_AS"/>
</dbReference>
<gene>
    <name evidence="8" type="ORF">SAMN05444167_2258</name>
</gene>
<dbReference type="AlphaFoldDB" id="A0A1G7KPI8"/>
<keyword evidence="9" id="KW-1185">Reference proteome</keyword>
<evidence type="ECO:0000313" key="8">
    <source>
        <dbReference type="EMBL" id="SDF39117.1"/>
    </source>
</evidence>
<reference evidence="8 9" key="1">
    <citation type="submission" date="2016-10" db="EMBL/GenBank/DDBJ databases">
        <authorList>
            <person name="de Groot N.N."/>
        </authorList>
    </citation>
    <scope>NUCLEOTIDE SEQUENCE [LARGE SCALE GENOMIC DNA]</scope>
    <source>
        <strain evidence="8 9">GAS232</strain>
    </source>
</reference>
<dbReference type="InterPro" id="IPR011990">
    <property type="entry name" value="TPR-like_helical_dom_sf"/>
</dbReference>
<dbReference type="InterPro" id="IPR017441">
    <property type="entry name" value="Protein_kinase_ATP_BS"/>
</dbReference>
<dbReference type="PROSITE" id="PS00107">
    <property type="entry name" value="PROTEIN_KINASE_ATP"/>
    <property type="match status" value="1"/>
</dbReference>
<evidence type="ECO:0000259" key="7">
    <source>
        <dbReference type="PROSITE" id="PS50011"/>
    </source>
</evidence>
<accession>A0A1G7KPI8</accession>
<evidence type="ECO:0000256" key="1">
    <source>
        <dbReference type="ARBA" id="ARBA00022679"/>
    </source>
</evidence>
<dbReference type="Gene3D" id="3.30.200.20">
    <property type="entry name" value="Phosphorylase Kinase, domain 1"/>
    <property type="match status" value="1"/>
</dbReference>
<dbReference type="Gene3D" id="1.25.40.10">
    <property type="entry name" value="Tetratricopeptide repeat domain"/>
    <property type="match status" value="1"/>
</dbReference>
<name>A0A1G7KPI8_9BACT</name>
<feature type="binding site" evidence="5">
    <location>
        <position position="109"/>
    </location>
    <ligand>
        <name>ATP</name>
        <dbReference type="ChEBI" id="CHEBI:30616"/>
    </ligand>
</feature>
<evidence type="ECO:0000313" key="9">
    <source>
        <dbReference type="Proteomes" id="UP000182427"/>
    </source>
</evidence>
<keyword evidence="3 8" id="KW-0418">Kinase</keyword>